<dbReference type="GO" id="GO:0006354">
    <property type="term" value="P:DNA-templated transcription elongation"/>
    <property type="evidence" value="ECO:0007669"/>
    <property type="project" value="TreeGrafter"/>
</dbReference>
<evidence type="ECO:0000313" key="10">
    <source>
        <dbReference type="Proteomes" id="UP000727962"/>
    </source>
</evidence>
<organism evidence="9 10">
    <name type="scientific">Fimbriimonas ginsengisoli</name>
    <dbReference type="NCBI Taxonomy" id="1005039"/>
    <lineage>
        <taxon>Bacteria</taxon>
        <taxon>Bacillati</taxon>
        <taxon>Armatimonadota</taxon>
        <taxon>Fimbriimonadia</taxon>
        <taxon>Fimbriimonadales</taxon>
        <taxon>Fimbriimonadaceae</taxon>
        <taxon>Fimbriimonas</taxon>
    </lineage>
</organism>
<comment type="caution">
    <text evidence="9">The sequence shown here is derived from an EMBL/GenBank/DDBJ whole genome shotgun (WGS) entry which is preliminary data.</text>
</comment>
<feature type="domain" description="Transcription elongation factor GreA/GreB C-terminal" evidence="7">
    <location>
        <begin position="92"/>
        <end position="164"/>
    </location>
</feature>
<keyword evidence="5" id="KW-0804">Transcription</keyword>
<keyword evidence="4" id="KW-0238">DNA-binding</keyword>
<dbReference type="EMBL" id="JACOSL010000057">
    <property type="protein sequence ID" value="MBI1757276.1"/>
    <property type="molecule type" value="Genomic_DNA"/>
</dbReference>
<evidence type="ECO:0000256" key="2">
    <source>
        <dbReference type="ARBA" id="ARBA00013729"/>
    </source>
</evidence>
<evidence type="ECO:0000256" key="1">
    <source>
        <dbReference type="ARBA" id="ARBA00008213"/>
    </source>
</evidence>
<dbReference type="Gene3D" id="3.10.50.30">
    <property type="entry name" value="Transcription elongation factor, GreA/GreB, C-terminal domain"/>
    <property type="match status" value="1"/>
</dbReference>
<dbReference type="PIRSF" id="PIRSF006092">
    <property type="entry name" value="GreA_GreB"/>
    <property type="match status" value="1"/>
</dbReference>
<dbReference type="PANTHER" id="PTHR30437:SF4">
    <property type="entry name" value="TRANSCRIPTION ELONGATION FACTOR GREA"/>
    <property type="match status" value="1"/>
</dbReference>
<dbReference type="InterPro" id="IPR036805">
    <property type="entry name" value="Tscrpt_elong_fac_GreA/B_N_sf"/>
</dbReference>
<proteinExistence type="inferred from homology"/>
<dbReference type="SUPFAM" id="SSF54534">
    <property type="entry name" value="FKBP-like"/>
    <property type="match status" value="1"/>
</dbReference>
<feature type="domain" description="Transcription elongation factor GreA/GreB N-terminal" evidence="8">
    <location>
        <begin position="14"/>
        <end position="85"/>
    </location>
</feature>
<dbReference type="InterPro" id="IPR036953">
    <property type="entry name" value="GreA/GreB_C_sf"/>
</dbReference>
<evidence type="ECO:0000256" key="5">
    <source>
        <dbReference type="ARBA" id="ARBA00023163"/>
    </source>
</evidence>
<sequence length="167" mass="18712">MNEAEILREPHGGIFLTPEGHQLLQQELEHLTMTKRPEIAERIRESQQHGEFSEDNTELDEVKFEQAMVEGRIAELKTIFGAAHILEPDAIPDGHVGLGSFVKVSDLDFDDEFEVRVVASFEADPGRDLISNESPMGIALFGHDAGDEVTFDTPDGKKRYRIVGLRK</sequence>
<evidence type="ECO:0000256" key="4">
    <source>
        <dbReference type="ARBA" id="ARBA00023125"/>
    </source>
</evidence>
<protein>
    <recommendedName>
        <fullName evidence="2">Transcription elongation factor GreA</fullName>
    </recommendedName>
    <alternativeName>
        <fullName evidence="6">Transcript cleavage factor GreA</fullName>
    </alternativeName>
</protein>
<keyword evidence="9" id="KW-0648">Protein biosynthesis</keyword>
<keyword evidence="9" id="KW-0251">Elongation factor</keyword>
<dbReference type="GO" id="GO:0070063">
    <property type="term" value="F:RNA polymerase binding"/>
    <property type="evidence" value="ECO:0007669"/>
    <property type="project" value="InterPro"/>
</dbReference>
<dbReference type="Gene3D" id="1.10.287.180">
    <property type="entry name" value="Transcription elongation factor, GreA/GreB, N-terminal domain"/>
    <property type="match status" value="1"/>
</dbReference>
<dbReference type="PANTHER" id="PTHR30437">
    <property type="entry name" value="TRANSCRIPTION ELONGATION FACTOR GREA"/>
    <property type="match status" value="1"/>
</dbReference>
<evidence type="ECO:0000256" key="3">
    <source>
        <dbReference type="ARBA" id="ARBA00023015"/>
    </source>
</evidence>
<evidence type="ECO:0000259" key="8">
    <source>
        <dbReference type="Pfam" id="PF03449"/>
    </source>
</evidence>
<dbReference type="InterPro" id="IPR001437">
    <property type="entry name" value="Tscrpt_elong_fac_GreA/B_C"/>
</dbReference>
<dbReference type="SUPFAM" id="SSF46557">
    <property type="entry name" value="GreA transcript cleavage protein, N-terminal domain"/>
    <property type="match status" value="1"/>
</dbReference>
<dbReference type="GO" id="GO:0003677">
    <property type="term" value="F:DNA binding"/>
    <property type="evidence" value="ECO:0007669"/>
    <property type="project" value="UniProtKB-KW"/>
</dbReference>
<gene>
    <name evidence="9" type="ORF">HYR64_09250</name>
</gene>
<dbReference type="FunFam" id="1.10.287.180:FF:000001">
    <property type="entry name" value="Transcription elongation factor GreA"/>
    <property type="match status" value="1"/>
</dbReference>
<evidence type="ECO:0000256" key="6">
    <source>
        <dbReference type="ARBA" id="ARBA00030776"/>
    </source>
</evidence>
<dbReference type="InterPro" id="IPR022691">
    <property type="entry name" value="Tscrpt_elong_fac_GreA/B_N"/>
</dbReference>
<dbReference type="Pfam" id="PF03449">
    <property type="entry name" value="GreA_GreB_N"/>
    <property type="match status" value="1"/>
</dbReference>
<evidence type="ECO:0000259" key="7">
    <source>
        <dbReference type="Pfam" id="PF01272"/>
    </source>
</evidence>
<reference evidence="9" key="1">
    <citation type="submission" date="2020-07" db="EMBL/GenBank/DDBJ databases">
        <title>Huge and variable diversity of episymbiotic CPR bacteria and DPANN archaea in groundwater ecosystems.</title>
        <authorList>
            <person name="He C.Y."/>
            <person name="Keren R."/>
            <person name="Whittaker M."/>
            <person name="Farag I.F."/>
            <person name="Doudna J."/>
            <person name="Cate J.H.D."/>
            <person name="Banfield J.F."/>
        </authorList>
    </citation>
    <scope>NUCLEOTIDE SEQUENCE</scope>
    <source>
        <strain evidence="9">NC_groundwater_17_Pr7_B-0.1um_64_12</strain>
    </source>
</reference>
<evidence type="ECO:0000313" key="9">
    <source>
        <dbReference type="EMBL" id="MBI1757276.1"/>
    </source>
</evidence>
<name>A0A931PX26_FIMGI</name>
<comment type="similarity">
    <text evidence="1">Belongs to the GreA/GreB family.</text>
</comment>
<accession>A0A931PX26</accession>
<dbReference type="InterPro" id="IPR023459">
    <property type="entry name" value="Tscrpt_elong_fac_GreA/B_fam"/>
</dbReference>
<dbReference type="AlphaFoldDB" id="A0A931PX26"/>
<dbReference type="Proteomes" id="UP000727962">
    <property type="component" value="Unassembled WGS sequence"/>
</dbReference>
<keyword evidence="3" id="KW-0805">Transcription regulation</keyword>
<dbReference type="GO" id="GO:0003746">
    <property type="term" value="F:translation elongation factor activity"/>
    <property type="evidence" value="ECO:0007669"/>
    <property type="project" value="UniProtKB-KW"/>
</dbReference>
<dbReference type="Pfam" id="PF01272">
    <property type="entry name" value="GreA_GreB"/>
    <property type="match status" value="1"/>
</dbReference>
<dbReference type="GO" id="GO:0032784">
    <property type="term" value="P:regulation of DNA-templated transcription elongation"/>
    <property type="evidence" value="ECO:0007669"/>
    <property type="project" value="InterPro"/>
</dbReference>